<evidence type="ECO:0000256" key="1">
    <source>
        <dbReference type="SAM" id="MobiDB-lite"/>
    </source>
</evidence>
<name>A0AAE0FSD1_9CHLO</name>
<accession>A0AAE0FSD1</accession>
<evidence type="ECO:0000313" key="2">
    <source>
        <dbReference type="EMBL" id="KAK3264985.1"/>
    </source>
</evidence>
<sequence length="452" mass="48353">MAQLACRVTTCVDPPLVSQCRRHIFNSGTSFESLAGVWLRSQTVFRPFQRGASCAQGLSSSPSWKANQPINQQGSAAGGLGALYGREVNLAATSLGSTRTMPPLGAHLGPIGSAGATRGLKIPSLPPLPSTSNPVKAVQNRLAEARKAQQEMLKGPLATYNQLKATVNTVVDSPRRVKEKVLEYQRQASVFRDNFMLHVEEQYQMHRLPLLAGGATLGTLTLWRCIVGASSMFIEVTDPYSELSCLVLAAAVAGAGTVAARRTYTIDPEGVMRLALASMKKHPGVVEVLGTPLVATSPPCASLVTGGALQLRVKQLVRFEAQRLHMLFPVKGSAMQGLVAVEARKRKGKLTLKSLTMDPSTVPDGSQRIFVQGGQAEGPENEVMAALRSSMLHSLDAKPAYDAEDDSEDALAKEANTPKPLSQGGGMYPWERVYERGIQLSQNAKKLISGGK</sequence>
<keyword evidence="3" id="KW-1185">Reference proteome</keyword>
<feature type="region of interest" description="Disordered" evidence="1">
    <location>
        <begin position="400"/>
        <end position="428"/>
    </location>
</feature>
<reference evidence="2 3" key="1">
    <citation type="journal article" date="2015" name="Genome Biol. Evol.">
        <title>Comparative Genomics of a Bacterivorous Green Alga Reveals Evolutionary Causalities and Consequences of Phago-Mixotrophic Mode of Nutrition.</title>
        <authorList>
            <person name="Burns J.A."/>
            <person name="Paasch A."/>
            <person name="Narechania A."/>
            <person name="Kim E."/>
        </authorList>
    </citation>
    <scope>NUCLEOTIDE SEQUENCE [LARGE SCALE GENOMIC DNA]</scope>
    <source>
        <strain evidence="2 3">PLY_AMNH</strain>
    </source>
</reference>
<comment type="caution">
    <text evidence="2">The sequence shown here is derived from an EMBL/GenBank/DDBJ whole genome shotgun (WGS) entry which is preliminary data.</text>
</comment>
<dbReference type="EMBL" id="LGRX02014221">
    <property type="protein sequence ID" value="KAK3264985.1"/>
    <property type="molecule type" value="Genomic_DNA"/>
</dbReference>
<protein>
    <submittedName>
        <fullName evidence="2">Uncharacterized protein</fullName>
    </submittedName>
</protein>
<organism evidence="2 3">
    <name type="scientific">Cymbomonas tetramitiformis</name>
    <dbReference type="NCBI Taxonomy" id="36881"/>
    <lineage>
        <taxon>Eukaryota</taxon>
        <taxon>Viridiplantae</taxon>
        <taxon>Chlorophyta</taxon>
        <taxon>Pyramimonadophyceae</taxon>
        <taxon>Pyramimonadales</taxon>
        <taxon>Pyramimonadaceae</taxon>
        <taxon>Cymbomonas</taxon>
    </lineage>
</organism>
<dbReference type="AlphaFoldDB" id="A0AAE0FSD1"/>
<proteinExistence type="predicted"/>
<gene>
    <name evidence="2" type="ORF">CYMTET_26303</name>
</gene>
<dbReference type="PANTHER" id="PTHR36354:SF2">
    <property type="entry name" value="IMPORT INNER MEMBRANE TRANSLOCASE SUBUNIT"/>
    <property type="match status" value="1"/>
</dbReference>
<dbReference type="Proteomes" id="UP001190700">
    <property type="component" value="Unassembled WGS sequence"/>
</dbReference>
<evidence type="ECO:0000313" key="3">
    <source>
        <dbReference type="Proteomes" id="UP001190700"/>
    </source>
</evidence>
<dbReference type="PANTHER" id="PTHR36354">
    <property type="entry name" value="IMPORT INNER MEMBRANE TRANSLOCASE SUBUNIT"/>
    <property type="match status" value="1"/>
</dbReference>